<proteinExistence type="predicted"/>
<dbReference type="Proteomes" id="UP001172155">
    <property type="component" value="Unassembled WGS sequence"/>
</dbReference>
<gene>
    <name evidence="2" type="ORF">B0T18DRAFT_243618</name>
</gene>
<feature type="compositionally biased region" description="Basic and acidic residues" evidence="1">
    <location>
        <begin position="116"/>
        <end position="136"/>
    </location>
</feature>
<organism evidence="2 3">
    <name type="scientific">Schizothecium vesticola</name>
    <dbReference type="NCBI Taxonomy" id="314040"/>
    <lineage>
        <taxon>Eukaryota</taxon>
        <taxon>Fungi</taxon>
        <taxon>Dikarya</taxon>
        <taxon>Ascomycota</taxon>
        <taxon>Pezizomycotina</taxon>
        <taxon>Sordariomycetes</taxon>
        <taxon>Sordariomycetidae</taxon>
        <taxon>Sordariales</taxon>
        <taxon>Schizotheciaceae</taxon>
        <taxon>Schizothecium</taxon>
    </lineage>
</organism>
<evidence type="ECO:0000313" key="3">
    <source>
        <dbReference type="Proteomes" id="UP001172155"/>
    </source>
</evidence>
<evidence type="ECO:0000313" key="2">
    <source>
        <dbReference type="EMBL" id="KAK0738313.1"/>
    </source>
</evidence>
<comment type="caution">
    <text evidence="2">The sequence shown here is derived from an EMBL/GenBank/DDBJ whole genome shotgun (WGS) entry which is preliminary data.</text>
</comment>
<feature type="compositionally biased region" description="Basic and acidic residues" evidence="1">
    <location>
        <begin position="29"/>
        <end position="44"/>
    </location>
</feature>
<protein>
    <submittedName>
        <fullName evidence="2">Uncharacterized protein</fullName>
    </submittedName>
</protein>
<keyword evidence="3" id="KW-1185">Reference proteome</keyword>
<evidence type="ECO:0000256" key="1">
    <source>
        <dbReference type="SAM" id="MobiDB-lite"/>
    </source>
</evidence>
<name>A0AA40BQC8_9PEZI</name>
<dbReference type="AlphaFoldDB" id="A0AA40BQC8"/>
<sequence>MESRWSDAPPATRRAWRPEARHAVQPSECRADPPRTSRPPDPHRLLPAPVSVDEHYRAVSSEPLTTTNPDLLLAGVAGSNTGGKTATLPGFLFYVRSSSRNGINGAMTQCSHCGHISRDGRRPSAEERGRQQEAHRQLRQRPTSFHRFHSCPLAHASSCPARPGNRCALRNVRFCLVQPVATERAVERVSRPQIQFRACRPPCPCRQRC</sequence>
<feature type="region of interest" description="Disordered" evidence="1">
    <location>
        <begin position="115"/>
        <end position="141"/>
    </location>
</feature>
<feature type="region of interest" description="Disordered" evidence="1">
    <location>
        <begin position="1"/>
        <end position="48"/>
    </location>
</feature>
<accession>A0AA40BQC8</accession>
<reference evidence="2" key="1">
    <citation type="submission" date="2023-06" db="EMBL/GenBank/DDBJ databases">
        <title>Genome-scale phylogeny and comparative genomics of the fungal order Sordariales.</title>
        <authorList>
            <consortium name="Lawrence Berkeley National Laboratory"/>
            <person name="Hensen N."/>
            <person name="Bonometti L."/>
            <person name="Westerberg I."/>
            <person name="Brannstrom I.O."/>
            <person name="Guillou S."/>
            <person name="Cros-Aarteil S."/>
            <person name="Calhoun S."/>
            <person name="Haridas S."/>
            <person name="Kuo A."/>
            <person name="Mondo S."/>
            <person name="Pangilinan J."/>
            <person name="Riley R."/>
            <person name="LaButti K."/>
            <person name="Andreopoulos B."/>
            <person name="Lipzen A."/>
            <person name="Chen C."/>
            <person name="Yanf M."/>
            <person name="Daum C."/>
            <person name="Ng V."/>
            <person name="Clum A."/>
            <person name="Steindorff A."/>
            <person name="Ohm R."/>
            <person name="Martin F."/>
            <person name="Silar P."/>
            <person name="Natvig D."/>
            <person name="Lalanne C."/>
            <person name="Gautier V."/>
            <person name="Ament-velasquez S.L."/>
            <person name="Kruys A."/>
            <person name="Hutchinson M.I."/>
            <person name="Powell A.J."/>
            <person name="Barry K."/>
            <person name="Miller A.N."/>
            <person name="Grigoriev I.V."/>
            <person name="Debuchy R."/>
            <person name="Gladieux P."/>
            <person name="Thoren M.H."/>
            <person name="Johannesson H."/>
        </authorList>
    </citation>
    <scope>NUCLEOTIDE SEQUENCE</scope>
    <source>
        <strain evidence="2">SMH3187-1</strain>
    </source>
</reference>
<dbReference type="EMBL" id="JAUKUD010000007">
    <property type="protein sequence ID" value="KAK0738313.1"/>
    <property type="molecule type" value="Genomic_DNA"/>
</dbReference>